<feature type="non-terminal residue" evidence="16">
    <location>
        <position position="1"/>
    </location>
</feature>
<evidence type="ECO:0000256" key="1">
    <source>
        <dbReference type="ARBA" id="ARBA00002001"/>
    </source>
</evidence>
<dbReference type="Pfam" id="PF00125">
    <property type="entry name" value="Histone"/>
    <property type="match status" value="1"/>
</dbReference>
<dbReference type="EMBL" id="VWZE01008302">
    <property type="protein sequence ID" value="NXF89101.1"/>
    <property type="molecule type" value="Genomic_DNA"/>
</dbReference>
<keyword evidence="5 13" id="KW-0158">Chromosome</keyword>
<dbReference type="CDD" id="cd00074">
    <property type="entry name" value="HFD_H2A"/>
    <property type="match status" value="1"/>
</dbReference>
<dbReference type="Proteomes" id="UP000583613">
    <property type="component" value="Unassembled WGS sequence"/>
</dbReference>
<dbReference type="InterPro" id="IPR002119">
    <property type="entry name" value="Histone_H2A"/>
</dbReference>
<gene>
    <name evidence="16" type="primary">Hta2</name>
    <name evidence="16" type="ORF">EUBBOU_R12166</name>
</gene>
<dbReference type="GO" id="GO:0003677">
    <property type="term" value="F:DNA binding"/>
    <property type="evidence" value="ECO:0007669"/>
    <property type="project" value="UniProtKB-KW"/>
</dbReference>
<dbReference type="AlphaFoldDB" id="A0A7K8XCR7"/>
<evidence type="ECO:0000256" key="3">
    <source>
        <dbReference type="ARBA" id="ARBA00004286"/>
    </source>
</evidence>
<evidence type="ECO:0000259" key="14">
    <source>
        <dbReference type="Pfam" id="PF00125"/>
    </source>
</evidence>
<dbReference type="GO" id="GO:0030527">
    <property type="term" value="F:structural constituent of chromatin"/>
    <property type="evidence" value="ECO:0007669"/>
    <property type="project" value="InterPro"/>
</dbReference>
<evidence type="ECO:0000256" key="10">
    <source>
        <dbReference type="ARBA" id="ARBA00023125"/>
    </source>
</evidence>
<dbReference type="GO" id="GO:0005634">
    <property type="term" value="C:nucleus"/>
    <property type="evidence" value="ECO:0007669"/>
    <property type="project" value="UniProtKB-SubCell"/>
</dbReference>
<evidence type="ECO:0000256" key="9">
    <source>
        <dbReference type="ARBA" id="ARBA00022990"/>
    </source>
</evidence>
<evidence type="ECO:0000256" key="6">
    <source>
        <dbReference type="ARBA" id="ARBA00022499"/>
    </source>
</evidence>
<evidence type="ECO:0000256" key="12">
    <source>
        <dbReference type="ARBA" id="ARBA00023269"/>
    </source>
</evidence>
<keyword evidence="11 13" id="KW-0539">Nucleus</keyword>
<evidence type="ECO:0000313" key="16">
    <source>
        <dbReference type="EMBL" id="NXF89101.1"/>
    </source>
</evidence>
<dbReference type="InterPro" id="IPR032458">
    <property type="entry name" value="Histone_H2A_CS"/>
</dbReference>
<dbReference type="GO" id="GO:0046982">
    <property type="term" value="F:protein heterodimerization activity"/>
    <property type="evidence" value="ECO:0007669"/>
    <property type="project" value="InterPro"/>
</dbReference>
<keyword evidence="8" id="KW-0832">Ubl conjugation</keyword>
<dbReference type="GO" id="GO:0000786">
    <property type="term" value="C:nucleosome"/>
    <property type="evidence" value="ECO:0007669"/>
    <property type="project" value="UniProtKB-KW"/>
</dbReference>
<protein>
    <recommendedName>
        <fullName evidence="13">Histone H2A</fullName>
    </recommendedName>
</protein>
<keyword evidence="17" id="KW-1185">Reference proteome</keyword>
<evidence type="ECO:0000256" key="11">
    <source>
        <dbReference type="ARBA" id="ARBA00023242"/>
    </source>
</evidence>
<reference evidence="16 17" key="1">
    <citation type="submission" date="2019-09" db="EMBL/GenBank/DDBJ databases">
        <title>Bird 10,000 Genomes (B10K) Project - Family phase.</title>
        <authorList>
            <person name="Zhang G."/>
        </authorList>
    </citation>
    <scope>NUCLEOTIDE SEQUENCE [LARGE SCALE GENOMIC DNA]</scope>
    <source>
        <strain evidence="16">B10K-DU-001-04</strain>
        <tissue evidence="16">Muscle</tissue>
    </source>
</reference>
<feature type="domain" description="Histone H2A C-terminal" evidence="15">
    <location>
        <begin position="97"/>
        <end position="125"/>
    </location>
</feature>
<sequence>MSGLGKKHTAAGRTGAAVKKNTSAKAGLVFPVACVYRLLKKGNYAERISLGAAIYLAAVQEYLSAEILEMAGNAALTNKKVRIAPRHIMLAVRNDNDMNKLFACVTIAQGGVMPNICEELLPKRTVRNATSSQE</sequence>
<keyword evidence="12 13" id="KW-0544">Nucleosome core</keyword>
<dbReference type="InterPro" id="IPR032454">
    <property type="entry name" value="Histone_H2A_C"/>
</dbReference>
<evidence type="ECO:0000256" key="7">
    <source>
        <dbReference type="ARBA" id="ARBA00022553"/>
    </source>
</evidence>
<evidence type="ECO:0000256" key="4">
    <source>
        <dbReference type="ARBA" id="ARBA00010691"/>
    </source>
</evidence>
<dbReference type="PROSITE" id="PS00046">
    <property type="entry name" value="HISTONE_H2A"/>
    <property type="match status" value="1"/>
</dbReference>
<evidence type="ECO:0000256" key="13">
    <source>
        <dbReference type="RuleBase" id="RU003767"/>
    </source>
</evidence>
<comment type="subcellular location">
    <subcellularLocation>
        <location evidence="3">Chromosome</location>
    </subcellularLocation>
    <subcellularLocation>
        <location evidence="2 13">Nucleus</location>
    </subcellularLocation>
</comment>
<dbReference type="PANTHER" id="PTHR23430">
    <property type="entry name" value="HISTONE H2A"/>
    <property type="match status" value="1"/>
</dbReference>
<keyword evidence="9" id="KW-0007">Acetylation</keyword>
<dbReference type="Pfam" id="PF16211">
    <property type="entry name" value="Histone_H2A_C"/>
    <property type="match status" value="1"/>
</dbReference>
<dbReference type="SUPFAM" id="SSF47113">
    <property type="entry name" value="Histone-fold"/>
    <property type="match status" value="1"/>
</dbReference>
<dbReference type="OrthoDB" id="1104503at2759"/>
<keyword evidence="6" id="KW-1017">Isopeptide bond</keyword>
<dbReference type="InterPro" id="IPR009072">
    <property type="entry name" value="Histone-fold"/>
</dbReference>
<keyword evidence="7" id="KW-0597">Phosphoprotein</keyword>
<feature type="domain" description="Core Histone H2A/H2B/H3" evidence="14">
    <location>
        <begin position="26"/>
        <end position="93"/>
    </location>
</feature>
<evidence type="ECO:0000256" key="8">
    <source>
        <dbReference type="ARBA" id="ARBA00022843"/>
    </source>
</evidence>
<comment type="function">
    <text evidence="1">Core component of nucleosome. Nucleosomes wrap and compact DNA into chromatin, limiting DNA accessibility to the cellular machineries which require DNA as a template. Histones thereby play a central role in transcription regulation, DNA repair, DNA replication and chromosomal stability. DNA accessibility is regulated via a complex set of post-translational modifications of histones, also called histone code, and nucleosome remodeling.</text>
</comment>
<evidence type="ECO:0000256" key="5">
    <source>
        <dbReference type="ARBA" id="ARBA00022454"/>
    </source>
</evidence>
<evidence type="ECO:0000256" key="2">
    <source>
        <dbReference type="ARBA" id="ARBA00004123"/>
    </source>
</evidence>
<dbReference type="InterPro" id="IPR007125">
    <property type="entry name" value="H2A/H2B/H3"/>
</dbReference>
<comment type="subunit">
    <text evidence="13">The nucleosome is a histone octamer containing two molecules each of H2A, H2B, H3 and H4 assembled in one H3-H4 heterotetramer and two H2A-H2B heterodimers. The octamer wraps approximately 147 bp of DNA.</text>
</comment>
<accession>A0A7K8XCR7</accession>
<evidence type="ECO:0000259" key="15">
    <source>
        <dbReference type="Pfam" id="PF16211"/>
    </source>
</evidence>
<organism evidence="16 17">
    <name type="scientific">Eubucco bourcierii</name>
    <name type="common">red-headed barbet</name>
    <dbReference type="NCBI Taxonomy" id="91767"/>
    <lineage>
        <taxon>Eukaryota</taxon>
        <taxon>Metazoa</taxon>
        <taxon>Chordata</taxon>
        <taxon>Craniata</taxon>
        <taxon>Vertebrata</taxon>
        <taxon>Euteleostomi</taxon>
        <taxon>Archelosauria</taxon>
        <taxon>Archosauria</taxon>
        <taxon>Dinosauria</taxon>
        <taxon>Saurischia</taxon>
        <taxon>Theropoda</taxon>
        <taxon>Coelurosauria</taxon>
        <taxon>Aves</taxon>
        <taxon>Neognathae</taxon>
        <taxon>Neoaves</taxon>
        <taxon>Telluraves</taxon>
        <taxon>Coraciimorphae</taxon>
        <taxon>Piciformes</taxon>
        <taxon>Ramphastidae</taxon>
        <taxon>Eubucco</taxon>
    </lineage>
</organism>
<dbReference type="SMART" id="SM00414">
    <property type="entry name" value="H2A"/>
    <property type="match status" value="1"/>
</dbReference>
<comment type="caution">
    <text evidence="16">The sequence shown here is derived from an EMBL/GenBank/DDBJ whole genome shotgun (WGS) entry which is preliminary data.</text>
</comment>
<keyword evidence="10 13" id="KW-0238">DNA-binding</keyword>
<evidence type="ECO:0000313" key="17">
    <source>
        <dbReference type="Proteomes" id="UP000583613"/>
    </source>
</evidence>
<dbReference type="FunFam" id="1.10.20.10:FF:000103">
    <property type="entry name" value="Histone H2A type 1"/>
    <property type="match status" value="1"/>
</dbReference>
<dbReference type="Gene3D" id="1.10.20.10">
    <property type="entry name" value="Histone, subunit A"/>
    <property type="match status" value="1"/>
</dbReference>
<comment type="similarity">
    <text evidence="4 13">Belongs to the histone H2A family.</text>
</comment>
<feature type="non-terminal residue" evidence="16">
    <location>
        <position position="134"/>
    </location>
</feature>
<proteinExistence type="inferred from homology"/>
<dbReference type="PRINTS" id="PR00620">
    <property type="entry name" value="HISTONEH2A"/>
</dbReference>
<name>A0A7K8XCR7_9PICI</name>